<keyword evidence="1" id="KW-0812">Transmembrane</keyword>
<keyword evidence="1" id="KW-1133">Transmembrane helix</keyword>
<dbReference type="AlphaFoldDB" id="A0A917E664"/>
<protein>
    <submittedName>
        <fullName evidence="2">Uncharacterized protein</fullName>
    </submittedName>
</protein>
<accession>A0A917E664</accession>
<organism evidence="2 3">
    <name type="scientific">Psychroflexus salis</name>
    <dbReference type="NCBI Taxonomy" id="1526574"/>
    <lineage>
        <taxon>Bacteria</taxon>
        <taxon>Pseudomonadati</taxon>
        <taxon>Bacteroidota</taxon>
        <taxon>Flavobacteriia</taxon>
        <taxon>Flavobacteriales</taxon>
        <taxon>Flavobacteriaceae</taxon>
        <taxon>Psychroflexus</taxon>
    </lineage>
</organism>
<keyword evidence="1" id="KW-0472">Membrane</keyword>
<sequence length="103" mass="11488">MVLCIELNAMKIKSFLKLLIGVILLLFIPLIGMQLSNEVNWSLFDFIVAAFLLLISGSLIWLIINKAKTKKTKFLFVGFVLFLLIIVWAELAVGLFGNPFAGS</sequence>
<gene>
    <name evidence="2" type="ORF">GCM10010831_01100</name>
</gene>
<feature type="transmembrane region" description="Helical" evidence="1">
    <location>
        <begin position="41"/>
        <end position="62"/>
    </location>
</feature>
<keyword evidence="3" id="KW-1185">Reference proteome</keyword>
<evidence type="ECO:0000313" key="3">
    <source>
        <dbReference type="Proteomes" id="UP000599688"/>
    </source>
</evidence>
<evidence type="ECO:0000256" key="1">
    <source>
        <dbReference type="SAM" id="Phobius"/>
    </source>
</evidence>
<reference evidence="2 3" key="1">
    <citation type="journal article" date="2014" name="Int. J. Syst. Evol. Microbiol.">
        <title>Complete genome sequence of Corynebacterium casei LMG S-19264T (=DSM 44701T), isolated from a smear-ripened cheese.</title>
        <authorList>
            <consortium name="US DOE Joint Genome Institute (JGI-PGF)"/>
            <person name="Walter F."/>
            <person name="Albersmeier A."/>
            <person name="Kalinowski J."/>
            <person name="Ruckert C."/>
        </authorList>
    </citation>
    <scope>NUCLEOTIDE SEQUENCE [LARGE SCALE GENOMIC DNA]</scope>
    <source>
        <strain evidence="2 3">CGMCC 1.12925</strain>
    </source>
</reference>
<feature type="transmembrane region" description="Helical" evidence="1">
    <location>
        <begin position="74"/>
        <end position="97"/>
    </location>
</feature>
<proteinExistence type="predicted"/>
<name>A0A917E664_9FLAO</name>
<dbReference type="EMBL" id="BMGL01000001">
    <property type="protein sequence ID" value="GGE03242.1"/>
    <property type="molecule type" value="Genomic_DNA"/>
</dbReference>
<feature type="transmembrane region" description="Helical" evidence="1">
    <location>
        <begin position="15"/>
        <end position="35"/>
    </location>
</feature>
<dbReference type="Proteomes" id="UP000599688">
    <property type="component" value="Unassembled WGS sequence"/>
</dbReference>
<evidence type="ECO:0000313" key="2">
    <source>
        <dbReference type="EMBL" id="GGE03242.1"/>
    </source>
</evidence>
<comment type="caution">
    <text evidence="2">The sequence shown here is derived from an EMBL/GenBank/DDBJ whole genome shotgun (WGS) entry which is preliminary data.</text>
</comment>